<evidence type="ECO:0008006" key="4">
    <source>
        <dbReference type="Google" id="ProtNLM"/>
    </source>
</evidence>
<accession>A0A5Q3QKC6</accession>
<keyword evidence="1" id="KW-1133">Transmembrane helix</keyword>
<gene>
    <name evidence="2" type="ORF">GIY23_22425</name>
</gene>
<proteinExistence type="predicted"/>
<dbReference type="InterPro" id="IPR025962">
    <property type="entry name" value="SdpI/YhfL"/>
</dbReference>
<sequence>MNIALQTLLCGVLLFGGVLLLVVAHRSAQERLGRNRFVGVRTSATMRSDDAFRIGNREAASATRLGGVISVVSGVAVLFAPAGGPLGVGIAIVGTAAMLGFVILGGVRGHRAAQSHGA</sequence>
<keyword evidence="1" id="KW-0472">Membrane</keyword>
<organism evidence="2 3">
    <name type="scientific">Allosaccharopolyspora coralli</name>
    <dbReference type="NCBI Taxonomy" id="2665642"/>
    <lineage>
        <taxon>Bacteria</taxon>
        <taxon>Bacillati</taxon>
        <taxon>Actinomycetota</taxon>
        <taxon>Actinomycetes</taxon>
        <taxon>Pseudonocardiales</taxon>
        <taxon>Pseudonocardiaceae</taxon>
        <taxon>Allosaccharopolyspora</taxon>
    </lineage>
</organism>
<protein>
    <recommendedName>
        <fullName evidence="4">SdpI family protein</fullName>
    </recommendedName>
</protein>
<evidence type="ECO:0000313" key="3">
    <source>
        <dbReference type="Proteomes" id="UP000371041"/>
    </source>
</evidence>
<feature type="transmembrane region" description="Helical" evidence="1">
    <location>
        <begin position="62"/>
        <end position="80"/>
    </location>
</feature>
<evidence type="ECO:0000313" key="2">
    <source>
        <dbReference type="EMBL" id="QGK71889.1"/>
    </source>
</evidence>
<evidence type="ECO:0000256" key="1">
    <source>
        <dbReference type="SAM" id="Phobius"/>
    </source>
</evidence>
<keyword evidence="3" id="KW-1185">Reference proteome</keyword>
<keyword evidence="1" id="KW-0812">Transmembrane</keyword>
<dbReference type="Proteomes" id="UP000371041">
    <property type="component" value="Chromosome"/>
</dbReference>
<dbReference type="Pfam" id="PF13630">
    <property type="entry name" value="SdpI"/>
    <property type="match status" value="1"/>
</dbReference>
<dbReference type="AlphaFoldDB" id="A0A5Q3QKC6"/>
<dbReference type="RefSeq" id="WP_154078457.1">
    <property type="nucleotide sequence ID" value="NZ_CP045929.1"/>
</dbReference>
<feature type="transmembrane region" description="Helical" evidence="1">
    <location>
        <begin position="6"/>
        <end position="24"/>
    </location>
</feature>
<dbReference type="EMBL" id="CP045929">
    <property type="protein sequence ID" value="QGK71889.1"/>
    <property type="molecule type" value="Genomic_DNA"/>
</dbReference>
<name>A0A5Q3QKC6_9PSEU</name>
<feature type="transmembrane region" description="Helical" evidence="1">
    <location>
        <begin position="86"/>
        <end position="107"/>
    </location>
</feature>
<reference evidence="3" key="1">
    <citation type="submission" date="2019-11" db="EMBL/GenBank/DDBJ databases">
        <title>The complete genome sequence of Saccharopolyspora sp. E2A.</title>
        <authorList>
            <person name="Zhang G."/>
        </authorList>
    </citation>
    <scope>NUCLEOTIDE SEQUENCE [LARGE SCALE GENOMIC DNA]</scope>
    <source>
        <strain evidence="3">E2A</strain>
    </source>
</reference>
<dbReference type="KEGG" id="sace:GIY23_22425"/>